<feature type="transmembrane region" description="Helical" evidence="1">
    <location>
        <begin position="337"/>
        <end position="355"/>
    </location>
</feature>
<reference evidence="3 4" key="1">
    <citation type="submission" date="2015-09" db="EMBL/GenBank/DDBJ databases">
        <authorList>
            <consortium name="Pathogen Informatics"/>
        </authorList>
    </citation>
    <scope>NUCLEOTIDE SEQUENCE [LARGE SCALE GENOMIC DNA]</scope>
    <source>
        <strain evidence="3 4">2789STDY5834948</strain>
    </source>
</reference>
<dbReference type="PANTHER" id="PTHR23028">
    <property type="entry name" value="ACETYLTRANSFERASE"/>
    <property type="match status" value="1"/>
</dbReference>
<gene>
    <name evidence="3" type="ORF">ERS852560_04211</name>
</gene>
<proteinExistence type="predicted"/>
<feature type="transmembrane region" description="Helical" evidence="1">
    <location>
        <begin position="295"/>
        <end position="316"/>
    </location>
</feature>
<feature type="transmembrane region" description="Helical" evidence="1">
    <location>
        <begin position="77"/>
        <end position="95"/>
    </location>
</feature>
<name>A0A174XGX4_PARDI</name>
<feature type="transmembrane region" description="Helical" evidence="1">
    <location>
        <begin position="241"/>
        <end position="259"/>
    </location>
</feature>
<accession>A0A174XGX4</accession>
<feature type="transmembrane region" description="Helical" evidence="1">
    <location>
        <begin position="206"/>
        <end position="229"/>
    </location>
</feature>
<organism evidence="3 4">
    <name type="scientific">Parabacteroides distasonis</name>
    <dbReference type="NCBI Taxonomy" id="823"/>
    <lineage>
        <taxon>Bacteria</taxon>
        <taxon>Pseudomonadati</taxon>
        <taxon>Bacteroidota</taxon>
        <taxon>Bacteroidia</taxon>
        <taxon>Bacteroidales</taxon>
        <taxon>Tannerellaceae</taxon>
        <taxon>Parabacteroides</taxon>
    </lineage>
</organism>
<feature type="transmembrane region" description="Helical" evidence="1">
    <location>
        <begin position="144"/>
        <end position="162"/>
    </location>
</feature>
<evidence type="ECO:0000313" key="4">
    <source>
        <dbReference type="Proteomes" id="UP000095332"/>
    </source>
</evidence>
<dbReference type="Proteomes" id="UP000095332">
    <property type="component" value="Unassembled WGS sequence"/>
</dbReference>
<feature type="transmembrane region" description="Helical" evidence="1">
    <location>
        <begin position="46"/>
        <end position="65"/>
    </location>
</feature>
<feature type="transmembrane region" description="Helical" evidence="1">
    <location>
        <begin position="367"/>
        <end position="388"/>
    </location>
</feature>
<dbReference type="AlphaFoldDB" id="A0A174XGX4"/>
<evidence type="ECO:0000256" key="1">
    <source>
        <dbReference type="SAM" id="Phobius"/>
    </source>
</evidence>
<feature type="domain" description="Acyltransferase 3" evidence="2">
    <location>
        <begin position="44"/>
        <end position="384"/>
    </location>
</feature>
<keyword evidence="1" id="KW-1133">Transmembrane helix</keyword>
<dbReference type="InterPro" id="IPR002656">
    <property type="entry name" value="Acyl_transf_3_dom"/>
</dbReference>
<dbReference type="EMBL" id="CZBM01000027">
    <property type="protein sequence ID" value="CUQ55885.1"/>
    <property type="molecule type" value="Genomic_DNA"/>
</dbReference>
<dbReference type="Pfam" id="PF01757">
    <property type="entry name" value="Acyl_transf_3"/>
    <property type="match status" value="1"/>
</dbReference>
<keyword evidence="1" id="KW-0472">Membrane</keyword>
<evidence type="ECO:0000313" key="3">
    <source>
        <dbReference type="EMBL" id="CUQ55885.1"/>
    </source>
</evidence>
<protein>
    <submittedName>
        <fullName evidence="3">Uncharacterized protein conserved in bacteria</fullName>
    </submittedName>
</protein>
<sequence length="405" mass="45489">MGPFCIFAEIRSNSSIKNKLKQLMSNSKISAAAFADTKPHYDLLDGLRGVAALMVIFYHVFEAFATSPIDQQFNHGYLAVDFFFILSGFVIGYAYDDRWKTMTTKDFIKRRLIRLHPMVVLGAVLGVIAFYIQGCEKWDGTHVSISMVMLALLINLFLIPAVPGSGPEIRGNGEMFPLNGPSWSLFFEYIGNIMYALFIRRMSTKALTALIVLAGIGLASFAIFNFSGAGHLGVGWTMEEYNLIGGFLRVLFSFSMGLLMSRVFKPIHVKGAFWICSLAIVVLLSMPYVGNGEALWMNGIYDSVCAILIFPMLVYLGASGKTTDKHSARICKFLGDISYPLYMVHYPLIYLYFGWVKKENLTFAEAWPEALALVLGSIALAYISLRIYDEPVRRYLTKRFLRVRK</sequence>
<feature type="transmembrane region" description="Helical" evidence="1">
    <location>
        <begin position="271"/>
        <end position="289"/>
    </location>
</feature>
<feature type="transmembrane region" description="Helical" evidence="1">
    <location>
        <begin position="182"/>
        <end position="199"/>
    </location>
</feature>
<keyword evidence="1" id="KW-0812">Transmembrane</keyword>
<dbReference type="PANTHER" id="PTHR23028:SF134">
    <property type="entry name" value="PUTATIVE (AFU_ORTHOLOGUE AFUA_4G08520)-RELATED"/>
    <property type="match status" value="1"/>
</dbReference>
<evidence type="ECO:0000259" key="2">
    <source>
        <dbReference type="Pfam" id="PF01757"/>
    </source>
</evidence>
<dbReference type="GO" id="GO:0016747">
    <property type="term" value="F:acyltransferase activity, transferring groups other than amino-acyl groups"/>
    <property type="evidence" value="ECO:0007669"/>
    <property type="project" value="InterPro"/>
</dbReference>
<feature type="transmembrane region" description="Helical" evidence="1">
    <location>
        <begin position="115"/>
        <end position="132"/>
    </location>
</feature>
<dbReference type="InterPro" id="IPR050879">
    <property type="entry name" value="Acyltransferase_3"/>
</dbReference>